<evidence type="ECO:0000313" key="2">
    <source>
        <dbReference type="Proteomes" id="UP000054097"/>
    </source>
</evidence>
<dbReference type="AlphaFoldDB" id="A0A0C2X691"/>
<accession>A0A0C2X691</accession>
<dbReference type="HOGENOM" id="CLU_1870132_0_0_1"/>
<protein>
    <submittedName>
        <fullName evidence="1">Uncharacterized protein</fullName>
    </submittedName>
</protein>
<dbReference type="Proteomes" id="UP000054097">
    <property type="component" value="Unassembled WGS sequence"/>
</dbReference>
<reference evidence="2" key="2">
    <citation type="submission" date="2015-01" db="EMBL/GenBank/DDBJ databases">
        <title>Evolutionary Origins and Diversification of the Mycorrhizal Mutualists.</title>
        <authorList>
            <consortium name="DOE Joint Genome Institute"/>
            <consortium name="Mycorrhizal Genomics Consortium"/>
            <person name="Kohler A."/>
            <person name="Kuo A."/>
            <person name="Nagy L.G."/>
            <person name="Floudas D."/>
            <person name="Copeland A."/>
            <person name="Barry K.W."/>
            <person name="Cichocki N."/>
            <person name="Veneault-Fourrey C."/>
            <person name="LaButti K."/>
            <person name="Lindquist E.A."/>
            <person name="Lipzen A."/>
            <person name="Lundell T."/>
            <person name="Morin E."/>
            <person name="Murat C."/>
            <person name="Riley R."/>
            <person name="Ohm R."/>
            <person name="Sun H."/>
            <person name="Tunlid A."/>
            <person name="Henrissat B."/>
            <person name="Grigoriev I.V."/>
            <person name="Hibbett D.S."/>
            <person name="Martin F."/>
        </authorList>
    </citation>
    <scope>NUCLEOTIDE SEQUENCE [LARGE SCALE GENOMIC DNA]</scope>
    <source>
        <strain evidence="2">MAFF 305830</strain>
    </source>
</reference>
<dbReference type="EMBL" id="KN824320">
    <property type="protein sequence ID" value="KIM24812.1"/>
    <property type="molecule type" value="Genomic_DNA"/>
</dbReference>
<reference evidence="1 2" key="1">
    <citation type="submission" date="2014-04" db="EMBL/GenBank/DDBJ databases">
        <authorList>
            <consortium name="DOE Joint Genome Institute"/>
            <person name="Kuo A."/>
            <person name="Zuccaro A."/>
            <person name="Kohler A."/>
            <person name="Nagy L.G."/>
            <person name="Floudas D."/>
            <person name="Copeland A."/>
            <person name="Barry K.W."/>
            <person name="Cichocki N."/>
            <person name="Veneault-Fourrey C."/>
            <person name="LaButti K."/>
            <person name="Lindquist E.A."/>
            <person name="Lipzen A."/>
            <person name="Lundell T."/>
            <person name="Morin E."/>
            <person name="Murat C."/>
            <person name="Sun H."/>
            <person name="Tunlid A."/>
            <person name="Henrissat B."/>
            <person name="Grigoriev I.V."/>
            <person name="Hibbett D.S."/>
            <person name="Martin F."/>
            <person name="Nordberg H.P."/>
            <person name="Cantor M.N."/>
            <person name="Hua S.X."/>
        </authorList>
    </citation>
    <scope>NUCLEOTIDE SEQUENCE [LARGE SCALE GENOMIC DNA]</scope>
    <source>
        <strain evidence="1 2">MAFF 305830</strain>
    </source>
</reference>
<keyword evidence="2" id="KW-1185">Reference proteome</keyword>
<name>A0A0C2X691_SERVB</name>
<sequence>MASLVFEAAESGIVKCVEEGGIWYTSLEEPPRLASQKPTTVPMSTNTSIQPITASSYPIAHRAVVSSIQFLAGGDHLRHVRLGALHSELCRQGHAINHQSAAVLVTAAVTAGVMHVVRDDEGERFALLEDPKKSKLDG</sequence>
<proteinExistence type="predicted"/>
<gene>
    <name evidence="1" type="ORF">M408DRAFT_331622</name>
</gene>
<organism evidence="1 2">
    <name type="scientific">Serendipita vermifera MAFF 305830</name>
    <dbReference type="NCBI Taxonomy" id="933852"/>
    <lineage>
        <taxon>Eukaryota</taxon>
        <taxon>Fungi</taxon>
        <taxon>Dikarya</taxon>
        <taxon>Basidiomycota</taxon>
        <taxon>Agaricomycotina</taxon>
        <taxon>Agaricomycetes</taxon>
        <taxon>Sebacinales</taxon>
        <taxon>Serendipitaceae</taxon>
        <taxon>Serendipita</taxon>
    </lineage>
</organism>
<evidence type="ECO:0000313" key="1">
    <source>
        <dbReference type="EMBL" id="KIM24812.1"/>
    </source>
</evidence>